<organism evidence="2 3">
    <name type="scientific">Penicillium bovifimosum</name>
    <dbReference type="NCBI Taxonomy" id="126998"/>
    <lineage>
        <taxon>Eukaryota</taxon>
        <taxon>Fungi</taxon>
        <taxon>Dikarya</taxon>
        <taxon>Ascomycota</taxon>
        <taxon>Pezizomycotina</taxon>
        <taxon>Eurotiomycetes</taxon>
        <taxon>Eurotiomycetidae</taxon>
        <taxon>Eurotiales</taxon>
        <taxon>Aspergillaceae</taxon>
        <taxon>Penicillium</taxon>
    </lineage>
</organism>
<gene>
    <name evidence="2" type="ORF">N7515_010368</name>
</gene>
<evidence type="ECO:0000259" key="1">
    <source>
        <dbReference type="Pfam" id="PF13460"/>
    </source>
</evidence>
<dbReference type="PANTHER" id="PTHR43355:SF7">
    <property type="entry name" value="NAD(P)-BINDING DOMAIN-CONTAINING PROTEIN"/>
    <property type="match status" value="1"/>
</dbReference>
<dbReference type="InterPro" id="IPR016040">
    <property type="entry name" value="NAD(P)-bd_dom"/>
</dbReference>
<reference evidence="2" key="2">
    <citation type="journal article" date="2023" name="IMA Fungus">
        <title>Comparative genomic study of the Penicillium genus elucidates a diverse pangenome and 15 lateral gene transfer events.</title>
        <authorList>
            <person name="Petersen C."/>
            <person name="Sorensen T."/>
            <person name="Nielsen M.R."/>
            <person name="Sondergaard T.E."/>
            <person name="Sorensen J.L."/>
            <person name="Fitzpatrick D.A."/>
            <person name="Frisvad J.C."/>
            <person name="Nielsen K.L."/>
        </authorList>
    </citation>
    <scope>NUCLEOTIDE SEQUENCE</scope>
    <source>
        <strain evidence="2">IBT 22155</strain>
    </source>
</reference>
<dbReference type="EMBL" id="JAPQKL010000009">
    <property type="protein sequence ID" value="KAJ5118145.1"/>
    <property type="molecule type" value="Genomic_DNA"/>
</dbReference>
<dbReference type="Pfam" id="PF13460">
    <property type="entry name" value="NAD_binding_10"/>
    <property type="match status" value="1"/>
</dbReference>
<feature type="domain" description="NAD(P)-binding" evidence="1">
    <location>
        <begin position="7"/>
        <end position="176"/>
    </location>
</feature>
<reference evidence="2" key="1">
    <citation type="submission" date="2022-11" db="EMBL/GenBank/DDBJ databases">
        <authorList>
            <person name="Petersen C."/>
        </authorList>
    </citation>
    <scope>NUCLEOTIDE SEQUENCE</scope>
    <source>
        <strain evidence="2">IBT 22155</strain>
    </source>
</reference>
<dbReference type="Gene3D" id="3.40.50.720">
    <property type="entry name" value="NAD(P)-binding Rossmann-like Domain"/>
    <property type="match status" value="1"/>
</dbReference>
<dbReference type="InterPro" id="IPR036291">
    <property type="entry name" value="NAD(P)-bd_dom_sf"/>
</dbReference>
<dbReference type="PANTHER" id="PTHR43355">
    <property type="entry name" value="FLAVIN REDUCTASE (NADPH)"/>
    <property type="match status" value="1"/>
</dbReference>
<dbReference type="GeneID" id="81410282"/>
<accession>A0A9W9GEY3</accession>
<sequence length="254" mass="27581">MRVLLLGATGNLGSRLLPALIQRGHTVTVFVRNPSKLATSVQRDQFSIECGDARKATEIKTAAIKHQCDAIVNAAGLAAVAPWGRSDLPAIIDAVVRAALEIGRERGKPLRLWVLAGLGILDLPTTKYMLVDYIRVFAEHRSTLSKLQTLPKESVLWSVLCPATMTPRAEPNYPVIAGASVDNLLTSADTPPEWSTKLLWIPVIGGYLNVLSQASGYNTSLEDNADLIASDLLRGMDSPWIYQKVGVKEKQNNS</sequence>
<evidence type="ECO:0000313" key="3">
    <source>
        <dbReference type="Proteomes" id="UP001149079"/>
    </source>
</evidence>
<dbReference type="OrthoDB" id="10254221at2759"/>
<keyword evidence="3" id="KW-1185">Reference proteome</keyword>
<comment type="caution">
    <text evidence="2">The sequence shown here is derived from an EMBL/GenBank/DDBJ whole genome shotgun (WGS) entry which is preliminary data.</text>
</comment>
<dbReference type="InterPro" id="IPR051606">
    <property type="entry name" value="Polyketide_Oxido-like"/>
</dbReference>
<name>A0A9W9GEY3_9EURO</name>
<dbReference type="Proteomes" id="UP001149079">
    <property type="component" value="Unassembled WGS sequence"/>
</dbReference>
<proteinExistence type="predicted"/>
<dbReference type="SUPFAM" id="SSF51735">
    <property type="entry name" value="NAD(P)-binding Rossmann-fold domains"/>
    <property type="match status" value="1"/>
</dbReference>
<dbReference type="GO" id="GO:0016646">
    <property type="term" value="F:oxidoreductase activity, acting on the CH-NH group of donors, NAD or NADP as acceptor"/>
    <property type="evidence" value="ECO:0007669"/>
    <property type="project" value="TreeGrafter"/>
</dbReference>
<evidence type="ECO:0000313" key="2">
    <source>
        <dbReference type="EMBL" id="KAJ5118145.1"/>
    </source>
</evidence>
<dbReference type="AlphaFoldDB" id="A0A9W9GEY3"/>
<protein>
    <recommendedName>
        <fullName evidence="1">NAD(P)-binding domain-containing protein</fullName>
    </recommendedName>
</protein>
<dbReference type="RefSeq" id="XP_056516735.1">
    <property type="nucleotide sequence ID" value="XM_056671111.1"/>
</dbReference>